<gene>
    <name evidence="2" type="ORF">LCGC14_3012000</name>
</gene>
<dbReference type="AlphaFoldDB" id="A0A0F8WXU0"/>
<evidence type="ECO:0000313" key="2">
    <source>
        <dbReference type="EMBL" id="KKK61672.1"/>
    </source>
</evidence>
<name>A0A0F8WXU0_9ZZZZ</name>
<feature type="compositionally biased region" description="Polar residues" evidence="1">
    <location>
        <begin position="7"/>
        <end position="17"/>
    </location>
</feature>
<comment type="caution">
    <text evidence="2">The sequence shown here is derived from an EMBL/GenBank/DDBJ whole genome shotgun (WGS) entry which is preliminary data.</text>
</comment>
<sequence length="52" mass="5823">MGPFILSQENSCRSGQPQAVPIKGMMEGYDENKKTYRGSADCAMGERHDSWQ</sequence>
<organism evidence="2">
    <name type="scientific">marine sediment metagenome</name>
    <dbReference type="NCBI Taxonomy" id="412755"/>
    <lineage>
        <taxon>unclassified sequences</taxon>
        <taxon>metagenomes</taxon>
        <taxon>ecological metagenomes</taxon>
    </lineage>
</organism>
<evidence type="ECO:0000256" key="1">
    <source>
        <dbReference type="SAM" id="MobiDB-lite"/>
    </source>
</evidence>
<protein>
    <submittedName>
        <fullName evidence="2">Uncharacterized protein</fullName>
    </submittedName>
</protein>
<dbReference type="EMBL" id="LAZR01062365">
    <property type="protein sequence ID" value="KKK61672.1"/>
    <property type="molecule type" value="Genomic_DNA"/>
</dbReference>
<accession>A0A0F8WXU0</accession>
<feature type="non-terminal residue" evidence="2">
    <location>
        <position position="52"/>
    </location>
</feature>
<reference evidence="2" key="1">
    <citation type="journal article" date="2015" name="Nature">
        <title>Complex archaea that bridge the gap between prokaryotes and eukaryotes.</title>
        <authorList>
            <person name="Spang A."/>
            <person name="Saw J.H."/>
            <person name="Jorgensen S.L."/>
            <person name="Zaremba-Niedzwiedzka K."/>
            <person name="Martijn J."/>
            <person name="Lind A.E."/>
            <person name="van Eijk R."/>
            <person name="Schleper C."/>
            <person name="Guy L."/>
            <person name="Ettema T.J."/>
        </authorList>
    </citation>
    <scope>NUCLEOTIDE SEQUENCE</scope>
</reference>
<proteinExistence type="predicted"/>
<feature type="region of interest" description="Disordered" evidence="1">
    <location>
        <begin position="1"/>
        <end position="22"/>
    </location>
</feature>